<evidence type="ECO:0000313" key="10">
    <source>
        <dbReference type="Proteomes" id="UP000317893"/>
    </source>
</evidence>
<comment type="domain">
    <text evidence="3">Contains a C-terminal catalytic domain, and an N-terminal region which modulates catalytic activity.</text>
</comment>
<comment type="catalytic activity">
    <reaction evidence="2 3">
        <text>[protein]-L-glutamate 5-O-methyl ester + H2O = L-glutamyl-[protein] + methanol + H(+)</text>
        <dbReference type="Rhea" id="RHEA:23236"/>
        <dbReference type="Rhea" id="RHEA-COMP:10208"/>
        <dbReference type="Rhea" id="RHEA-COMP:10311"/>
        <dbReference type="ChEBI" id="CHEBI:15377"/>
        <dbReference type="ChEBI" id="CHEBI:15378"/>
        <dbReference type="ChEBI" id="CHEBI:17790"/>
        <dbReference type="ChEBI" id="CHEBI:29973"/>
        <dbReference type="ChEBI" id="CHEBI:82795"/>
        <dbReference type="EC" id="3.1.1.61"/>
    </reaction>
</comment>
<dbReference type="PANTHER" id="PTHR42872">
    <property type="entry name" value="PROTEIN-GLUTAMATE METHYLESTERASE/PROTEIN-GLUTAMINE GLUTAMINASE"/>
    <property type="match status" value="1"/>
</dbReference>
<feature type="domain" description="Response regulatory" evidence="7">
    <location>
        <begin position="5"/>
        <end position="123"/>
    </location>
</feature>
<evidence type="ECO:0000259" key="8">
    <source>
        <dbReference type="PROSITE" id="PS50122"/>
    </source>
</evidence>
<dbReference type="PANTHER" id="PTHR42872:SF3">
    <property type="entry name" value="PROTEIN-GLUTAMATE METHYLESTERASE_PROTEIN-GLUTAMINE GLUTAMINASE 1"/>
    <property type="match status" value="1"/>
</dbReference>
<reference evidence="9 10" key="1">
    <citation type="submission" date="2019-06" db="EMBL/GenBank/DDBJ databases">
        <title>Sequencing the genomes of 1000 actinobacteria strains.</title>
        <authorList>
            <person name="Klenk H.-P."/>
        </authorList>
    </citation>
    <scope>NUCLEOTIDE SEQUENCE [LARGE SCALE GENOMIC DNA]</scope>
    <source>
        <strain evidence="9 10">DSM 18607</strain>
    </source>
</reference>
<dbReference type="RefSeq" id="WP_141848535.1">
    <property type="nucleotide sequence ID" value="NZ_BAAAPR010000005.1"/>
</dbReference>
<feature type="active site" evidence="3 4">
    <location>
        <position position="218"/>
    </location>
</feature>
<dbReference type="InterPro" id="IPR011006">
    <property type="entry name" value="CheY-like_superfamily"/>
</dbReference>
<accession>A0A542E198</accession>
<dbReference type="Gene3D" id="3.40.50.180">
    <property type="entry name" value="Methylesterase CheB, C-terminal domain"/>
    <property type="match status" value="1"/>
</dbReference>
<feature type="modified residue" description="4-aspartylphosphate" evidence="3 5">
    <location>
        <position position="56"/>
    </location>
</feature>
<dbReference type="EC" id="3.1.1.61" evidence="3"/>
<evidence type="ECO:0000259" key="7">
    <source>
        <dbReference type="PROSITE" id="PS50110"/>
    </source>
</evidence>
<feature type="active site" evidence="3 4">
    <location>
        <position position="314"/>
    </location>
</feature>
<evidence type="ECO:0000256" key="3">
    <source>
        <dbReference type="HAMAP-Rule" id="MF_00099"/>
    </source>
</evidence>
<protein>
    <recommendedName>
        <fullName evidence="3">Protein-glutamate methylesterase/protein-glutamine glutaminase</fullName>
        <ecNumber evidence="3">3.1.1.61</ecNumber>
        <ecNumber evidence="3">3.5.1.44</ecNumber>
    </recommendedName>
</protein>
<feature type="region of interest" description="Disordered" evidence="6">
    <location>
        <begin position="145"/>
        <end position="177"/>
    </location>
</feature>
<evidence type="ECO:0000256" key="6">
    <source>
        <dbReference type="SAM" id="MobiDB-lite"/>
    </source>
</evidence>
<dbReference type="GO" id="GO:0005737">
    <property type="term" value="C:cytoplasm"/>
    <property type="evidence" value="ECO:0007669"/>
    <property type="project" value="UniProtKB-SubCell"/>
</dbReference>
<name>A0A542E198_9MICO</name>
<keyword evidence="3 4" id="KW-0145">Chemotaxis</keyword>
<comment type="caution">
    <text evidence="9">The sequence shown here is derived from an EMBL/GenBank/DDBJ whole genome shotgun (WGS) entry which is preliminary data.</text>
</comment>
<evidence type="ECO:0000256" key="1">
    <source>
        <dbReference type="ARBA" id="ARBA00022801"/>
    </source>
</evidence>
<dbReference type="InterPro" id="IPR000673">
    <property type="entry name" value="Sig_transdc_resp-reg_Me-estase"/>
</dbReference>
<evidence type="ECO:0000313" key="9">
    <source>
        <dbReference type="EMBL" id="TQJ09116.1"/>
    </source>
</evidence>
<dbReference type="SUPFAM" id="SSF52172">
    <property type="entry name" value="CheY-like"/>
    <property type="match status" value="1"/>
</dbReference>
<dbReference type="AlphaFoldDB" id="A0A542E198"/>
<dbReference type="SMART" id="SM00448">
    <property type="entry name" value="REC"/>
    <property type="match status" value="1"/>
</dbReference>
<proteinExistence type="inferred from homology"/>
<dbReference type="InterPro" id="IPR001789">
    <property type="entry name" value="Sig_transdc_resp-reg_receiver"/>
</dbReference>
<dbReference type="Proteomes" id="UP000317893">
    <property type="component" value="Unassembled WGS sequence"/>
</dbReference>
<dbReference type="Pfam" id="PF00072">
    <property type="entry name" value="Response_reg"/>
    <property type="match status" value="1"/>
</dbReference>
<dbReference type="CDD" id="cd17541">
    <property type="entry name" value="REC_CheB-like"/>
    <property type="match status" value="1"/>
</dbReference>
<evidence type="ECO:0000256" key="2">
    <source>
        <dbReference type="ARBA" id="ARBA00048267"/>
    </source>
</evidence>
<dbReference type="PROSITE" id="PS50110">
    <property type="entry name" value="RESPONSE_REGULATORY"/>
    <property type="match status" value="1"/>
</dbReference>
<feature type="compositionally biased region" description="Low complexity" evidence="6">
    <location>
        <begin position="153"/>
        <end position="168"/>
    </location>
</feature>
<dbReference type="EMBL" id="VFMN01000001">
    <property type="protein sequence ID" value="TQJ09116.1"/>
    <property type="molecule type" value="Genomic_DNA"/>
</dbReference>
<keyword evidence="3 5" id="KW-0597">Phosphoprotein</keyword>
<dbReference type="OrthoDB" id="9793421at2"/>
<dbReference type="Gene3D" id="3.40.50.2300">
    <property type="match status" value="1"/>
</dbReference>
<comment type="PTM">
    <text evidence="3">Phosphorylated by CheA. Phosphorylation of the N-terminal regulatory domain activates the methylesterase activity.</text>
</comment>
<dbReference type="HAMAP" id="MF_00099">
    <property type="entry name" value="CheB_chemtxs"/>
    <property type="match status" value="1"/>
</dbReference>
<evidence type="ECO:0000256" key="4">
    <source>
        <dbReference type="PROSITE-ProRule" id="PRU00050"/>
    </source>
</evidence>
<comment type="catalytic activity">
    <reaction evidence="3">
        <text>L-glutaminyl-[protein] + H2O = L-glutamyl-[protein] + NH4(+)</text>
        <dbReference type="Rhea" id="RHEA:16441"/>
        <dbReference type="Rhea" id="RHEA-COMP:10207"/>
        <dbReference type="Rhea" id="RHEA-COMP:10208"/>
        <dbReference type="ChEBI" id="CHEBI:15377"/>
        <dbReference type="ChEBI" id="CHEBI:28938"/>
        <dbReference type="ChEBI" id="CHEBI:29973"/>
        <dbReference type="ChEBI" id="CHEBI:30011"/>
        <dbReference type="EC" id="3.5.1.44"/>
    </reaction>
</comment>
<keyword evidence="3" id="KW-0963">Cytoplasm</keyword>
<dbReference type="GO" id="GO:0006935">
    <property type="term" value="P:chemotaxis"/>
    <property type="evidence" value="ECO:0007669"/>
    <property type="project" value="UniProtKB-UniRule"/>
</dbReference>
<sequence>MPPIRVLVVDDSVVVRRLVANALSGDPDIEVVGTAANGRIALTKIEALRPQAITLDIEMPVMNGIETVRALRRLGHRMPVVMFSTLTERGATATLDALEAGANDYVTKPANVGSISESLEQVRSSLIPKLKALCARPERRFAAGRPVVPDALRPGSPRPGEGSPGRSETVAGTAPRRASDSPYRILAIGCSTGGPEALGKVLAGLPRDLAVPVVVVQHMPPVFTAQFAARLDRALPLTVVEAREGMPLRPGHVYIAPGDHHLRLAGTRAAVRTALDQGPQENFCRPAVDVLFRSVVALYGRDVLAAVLTGMGQDGRAGSVDIVKAGGSVIAQDEATSVVWGMPGSVVQAGAAEEIVPLGLIGPTLARRLAGSATAGATAGTAPYAAAVPR</sequence>
<dbReference type="Pfam" id="PF01339">
    <property type="entry name" value="CheB_methylest"/>
    <property type="match status" value="1"/>
</dbReference>
<feature type="active site" evidence="3 4">
    <location>
        <position position="191"/>
    </location>
</feature>
<keyword evidence="1 3" id="KW-0378">Hydrolase</keyword>
<feature type="domain" description="CheB-type methylesterase" evidence="8">
    <location>
        <begin position="182"/>
        <end position="372"/>
    </location>
</feature>
<dbReference type="GO" id="GO:0008984">
    <property type="term" value="F:protein-glutamate methylesterase activity"/>
    <property type="evidence" value="ECO:0007669"/>
    <property type="project" value="UniProtKB-UniRule"/>
</dbReference>
<dbReference type="GO" id="GO:0050568">
    <property type="term" value="F:protein-glutamine glutaminase activity"/>
    <property type="evidence" value="ECO:0007669"/>
    <property type="project" value="UniProtKB-UniRule"/>
</dbReference>
<comment type="function">
    <text evidence="3">Involved in chemotaxis. Part of a chemotaxis signal transduction system that modulates chemotaxis in response to various stimuli. Catalyzes the demethylation of specific methylglutamate residues introduced into the chemoreceptors (methyl-accepting chemotaxis proteins or MCP) by CheR. Also mediates the irreversible deamidation of specific glutamine residues to glutamic acid.</text>
</comment>
<dbReference type="NCBIfam" id="NF001965">
    <property type="entry name" value="PRK00742.1"/>
    <property type="match status" value="1"/>
</dbReference>
<dbReference type="EC" id="3.5.1.44" evidence="3"/>
<comment type="similarity">
    <text evidence="3">Belongs to the CheB family.</text>
</comment>
<dbReference type="GO" id="GO:0000156">
    <property type="term" value="F:phosphorelay response regulator activity"/>
    <property type="evidence" value="ECO:0007669"/>
    <property type="project" value="InterPro"/>
</dbReference>
<dbReference type="InterPro" id="IPR035909">
    <property type="entry name" value="CheB_C"/>
</dbReference>
<dbReference type="PROSITE" id="PS50122">
    <property type="entry name" value="CHEB"/>
    <property type="match status" value="1"/>
</dbReference>
<dbReference type="InterPro" id="IPR008248">
    <property type="entry name" value="CheB-like"/>
</dbReference>
<keyword evidence="10" id="KW-1185">Reference proteome</keyword>
<dbReference type="SUPFAM" id="SSF52738">
    <property type="entry name" value="Methylesterase CheB, C-terminal domain"/>
    <property type="match status" value="1"/>
</dbReference>
<organism evidence="9 10">
    <name type="scientific">Lapillicoccus jejuensis</name>
    <dbReference type="NCBI Taxonomy" id="402171"/>
    <lineage>
        <taxon>Bacteria</taxon>
        <taxon>Bacillati</taxon>
        <taxon>Actinomycetota</taxon>
        <taxon>Actinomycetes</taxon>
        <taxon>Micrococcales</taxon>
        <taxon>Intrasporangiaceae</taxon>
        <taxon>Lapillicoccus</taxon>
    </lineage>
</organism>
<dbReference type="PIRSF" id="PIRSF000876">
    <property type="entry name" value="RR_chemtxs_CheB"/>
    <property type="match status" value="1"/>
</dbReference>
<dbReference type="CDD" id="cd16432">
    <property type="entry name" value="CheB_Rec"/>
    <property type="match status" value="1"/>
</dbReference>
<evidence type="ECO:0000256" key="5">
    <source>
        <dbReference type="PROSITE-ProRule" id="PRU00169"/>
    </source>
</evidence>
<gene>
    <name evidence="3" type="primary">cheB</name>
    <name evidence="9" type="ORF">FB458_2222</name>
</gene>
<comment type="subcellular location">
    <subcellularLocation>
        <location evidence="3">Cytoplasm</location>
    </subcellularLocation>
</comment>